<comment type="catalytic activity">
    <reaction evidence="5">
        <text>dimethylallyl phosphate + FMNH2 = prenylated FMNH2 + phosphate</text>
        <dbReference type="Rhea" id="RHEA:37743"/>
        <dbReference type="ChEBI" id="CHEBI:43474"/>
        <dbReference type="ChEBI" id="CHEBI:57618"/>
        <dbReference type="ChEBI" id="CHEBI:87467"/>
        <dbReference type="ChEBI" id="CHEBI:88052"/>
        <dbReference type="EC" id="2.5.1.129"/>
    </reaction>
</comment>
<dbReference type="PANTHER" id="PTHR43374">
    <property type="entry name" value="FLAVIN PRENYLTRANSFERASE"/>
    <property type="match status" value="1"/>
</dbReference>
<accession>A0ABS7DTB6</accession>
<evidence type="ECO:0000256" key="2">
    <source>
        <dbReference type="ARBA" id="ARBA00022630"/>
    </source>
</evidence>
<dbReference type="Pfam" id="PF02441">
    <property type="entry name" value="Flavoprotein"/>
    <property type="match status" value="1"/>
</dbReference>
<gene>
    <name evidence="5" type="primary">ubiX</name>
    <name evidence="7" type="ORF">J5W02_13505</name>
</gene>
<feature type="binding site" evidence="5">
    <location>
        <begin position="10"/>
        <end position="12"/>
    </location>
    <ligand>
        <name>FMN</name>
        <dbReference type="ChEBI" id="CHEBI:58210"/>
    </ligand>
</feature>
<dbReference type="PANTHER" id="PTHR43374:SF1">
    <property type="entry name" value="FLAVIN PRENYLTRANSFERASE PAD1, MITOCHONDRIAL"/>
    <property type="match status" value="1"/>
</dbReference>
<keyword evidence="2 5" id="KW-0285">Flavoprotein</keyword>
<keyword evidence="1 5" id="KW-0637">Prenyltransferase</keyword>
<evidence type="ECO:0000313" key="7">
    <source>
        <dbReference type="EMBL" id="MBW7573826.1"/>
    </source>
</evidence>
<evidence type="ECO:0000313" key="8">
    <source>
        <dbReference type="Proteomes" id="UP000719942"/>
    </source>
</evidence>
<sequence length="195" mass="21723">MKRIIVGITGASGSAYFLRVMETLAQQELEIHVIASEQGRKVLTYETGVILEEQTQLWNKSKADIILEDNENLFSPVASGSYRCDAMAVLPCSMSTVAEIACGITKTLLTRAADVMIKERRKLVLVPRETPLSTLHLRRMTELSELGVTILPAMPGFYGHPQTLDEILGFVAGKVLDSLEIENNCYQRWEGNHEK</sequence>
<dbReference type="NCBIfam" id="NF004685">
    <property type="entry name" value="PRK06029.1"/>
    <property type="match status" value="1"/>
</dbReference>
<feature type="binding site" evidence="5">
    <location>
        <position position="158"/>
    </location>
    <ligand>
        <name>dimethylallyl phosphate</name>
        <dbReference type="ChEBI" id="CHEBI:88052"/>
    </ligand>
</feature>
<dbReference type="InterPro" id="IPR004507">
    <property type="entry name" value="UbiX-like"/>
</dbReference>
<comment type="similarity">
    <text evidence="5">Belongs to the UbiX/PAD1 family.</text>
</comment>
<evidence type="ECO:0000256" key="1">
    <source>
        <dbReference type="ARBA" id="ARBA00022602"/>
    </source>
</evidence>
<proteinExistence type="inferred from homology"/>
<reference evidence="7 8" key="1">
    <citation type="submission" date="2021-03" db="EMBL/GenBank/DDBJ databases">
        <title>Caproiciproducens sp. nov. isolated from feces of cow.</title>
        <authorList>
            <person name="Choi J.-Y."/>
        </authorList>
    </citation>
    <scope>NUCLEOTIDE SEQUENCE [LARGE SCALE GENOMIC DNA]</scope>
    <source>
        <strain evidence="7 8">AGMB10547</strain>
    </source>
</reference>
<keyword evidence="3 5" id="KW-0288">FMN</keyword>
<evidence type="ECO:0000256" key="5">
    <source>
        <dbReference type="HAMAP-Rule" id="MF_01984"/>
    </source>
</evidence>
<dbReference type="EMBL" id="JAGFNZ010000006">
    <property type="protein sequence ID" value="MBW7573826.1"/>
    <property type="molecule type" value="Genomic_DNA"/>
</dbReference>
<evidence type="ECO:0000256" key="3">
    <source>
        <dbReference type="ARBA" id="ARBA00022643"/>
    </source>
</evidence>
<comment type="caution">
    <text evidence="5">Lacks conserved residue(s) required for the propagation of feature annotation.</text>
</comment>
<organism evidence="7 8">
    <name type="scientific">Caproiciproducens faecalis</name>
    <dbReference type="NCBI Taxonomy" id="2820301"/>
    <lineage>
        <taxon>Bacteria</taxon>
        <taxon>Bacillati</taxon>
        <taxon>Bacillota</taxon>
        <taxon>Clostridia</taxon>
        <taxon>Eubacteriales</taxon>
        <taxon>Acutalibacteraceae</taxon>
        <taxon>Caproiciproducens</taxon>
    </lineage>
</organism>
<comment type="caution">
    <text evidence="7">The sequence shown here is derived from an EMBL/GenBank/DDBJ whole genome shotgun (WGS) entry which is preliminary data.</text>
</comment>
<dbReference type="EC" id="2.5.1.129" evidence="5"/>
<dbReference type="InterPro" id="IPR036551">
    <property type="entry name" value="Flavin_trans-like"/>
</dbReference>
<dbReference type="Gene3D" id="3.40.50.1950">
    <property type="entry name" value="Flavin prenyltransferase-like"/>
    <property type="match status" value="1"/>
</dbReference>
<feature type="binding site" evidence="5">
    <location>
        <position position="128"/>
    </location>
    <ligand>
        <name>FMN</name>
        <dbReference type="ChEBI" id="CHEBI:58210"/>
    </ligand>
</feature>
<evidence type="ECO:0000256" key="4">
    <source>
        <dbReference type="ARBA" id="ARBA00022679"/>
    </source>
</evidence>
<feature type="domain" description="Flavoprotein" evidence="6">
    <location>
        <begin position="2"/>
        <end position="179"/>
    </location>
</feature>
<dbReference type="InterPro" id="IPR003382">
    <property type="entry name" value="Flavoprotein"/>
</dbReference>
<feature type="binding site" evidence="5">
    <location>
        <position position="174"/>
    </location>
    <ligand>
        <name>dimethylallyl phosphate</name>
        <dbReference type="ChEBI" id="CHEBI:88052"/>
    </ligand>
</feature>
<protein>
    <recommendedName>
        <fullName evidence="5">Flavin prenyltransferase UbiX</fullName>
        <ecNumber evidence="5">2.5.1.129</ecNumber>
    </recommendedName>
</protein>
<comment type="function">
    <text evidence="5">Flavin prenyltransferase that catalyzes the synthesis of the prenylated FMN cofactor (prenyl-FMN) for 4-hydroxy-3-polyprenylbenzoic acid decarboxylase UbiD. The prenyltransferase is metal-independent and links a dimethylallyl moiety from dimethylallyl monophosphate (DMAP) to the flavin N5 and C6 atoms of FMN.</text>
</comment>
<keyword evidence="4 5" id="KW-0808">Transferase</keyword>
<feature type="binding site" evidence="5">
    <location>
        <begin position="93"/>
        <end position="96"/>
    </location>
    <ligand>
        <name>FMN</name>
        <dbReference type="ChEBI" id="CHEBI:58210"/>
    </ligand>
</feature>
<name>A0ABS7DTB6_9FIRM</name>
<feature type="binding site" evidence="5">
    <location>
        <position position="36"/>
    </location>
    <ligand>
        <name>FMN</name>
        <dbReference type="ChEBI" id="CHEBI:58210"/>
    </ligand>
</feature>
<dbReference type="SUPFAM" id="SSF52507">
    <property type="entry name" value="Homo-oligomeric flavin-containing Cys decarboxylases, HFCD"/>
    <property type="match status" value="1"/>
</dbReference>
<dbReference type="HAMAP" id="MF_01984">
    <property type="entry name" value="ubiX_pad"/>
    <property type="match status" value="1"/>
</dbReference>
<evidence type="ECO:0000259" key="6">
    <source>
        <dbReference type="Pfam" id="PF02441"/>
    </source>
</evidence>
<dbReference type="RefSeq" id="WP_219966236.1">
    <property type="nucleotide sequence ID" value="NZ_JAGFNZ010000006.1"/>
</dbReference>
<dbReference type="Proteomes" id="UP000719942">
    <property type="component" value="Unassembled WGS sequence"/>
</dbReference>
<dbReference type="NCBIfam" id="TIGR00421">
    <property type="entry name" value="ubiX_pad"/>
    <property type="match status" value="1"/>
</dbReference>
<keyword evidence="8" id="KW-1185">Reference proteome</keyword>